<evidence type="ECO:0000256" key="5">
    <source>
        <dbReference type="ARBA" id="ARBA00022801"/>
    </source>
</evidence>
<dbReference type="AlphaFoldDB" id="A0A836IXK8"/>
<dbReference type="GO" id="GO:0006508">
    <property type="term" value="P:proteolysis"/>
    <property type="evidence" value="ECO:0007669"/>
    <property type="project" value="UniProtKB-KW"/>
</dbReference>
<evidence type="ECO:0000256" key="1">
    <source>
        <dbReference type="ARBA" id="ARBA00009431"/>
    </source>
</evidence>
<dbReference type="InterPro" id="IPR029058">
    <property type="entry name" value="AB_hydrolase_fold"/>
</dbReference>
<keyword evidence="6" id="KW-0325">Glycoprotein</keyword>
<dbReference type="Gene3D" id="1.10.287.410">
    <property type="match status" value="1"/>
</dbReference>
<evidence type="ECO:0000256" key="6">
    <source>
        <dbReference type="ARBA" id="ARBA00023180"/>
    </source>
</evidence>
<dbReference type="Gene3D" id="3.40.50.1820">
    <property type="entry name" value="alpha/beta hydrolase"/>
    <property type="match status" value="1"/>
</dbReference>
<proteinExistence type="inferred from homology"/>
<keyword evidence="5 7" id="KW-0378">Hydrolase</keyword>
<feature type="chain" id="PRO_5033107261" description="Carboxypeptidase" evidence="7">
    <location>
        <begin position="30"/>
        <end position="463"/>
    </location>
</feature>
<keyword evidence="2 7" id="KW-0121">Carboxypeptidase</keyword>
<dbReference type="EMBL" id="JAFJZO010000018">
    <property type="protein sequence ID" value="KAG5507595.1"/>
    <property type="molecule type" value="Genomic_DNA"/>
</dbReference>
<evidence type="ECO:0000256" key="3">
    <source>
        <dbReference type="ARBA" id="ARBA00022670"/>
    </source>
</evidence>
<dbReference type="OrthoDB" id="443318at2759"/>
<comment type="similarity">
    <text evidence="1 7">Belongs to the peptidase S10 family.</text>
</comment>
<dbReference type="KEGG" id="phet:94292570"/>
<dbReference type="InterPro" id="IPR018202">
    <property type="entry name" value="Ser_caboxypep_ser_AS"/>
</dbReference>
<dbReference type="PANTHER" id="PTHR11802:SF113">
    <property type="entry name" value="SERINE CARBOXYPEPTIDASE CTSA-4.1"/>
    <property type="match status" value="1"/>
</dbReference>
<evidence type="ECO:0000313" key="9">
    <source>
        <dbReference type="Proteomes" id="UP000674318"/>
    </source>
</evidence>
<evidence type="ECO:0000313" key="8">
    <source>
        <dbReference type="EMBL" id="KAG5507595.1"/>
    </source>
</evidence>
<protein>
    <recommendedName>
        <fullName evidence="7">Carboxypeptidase</fullName>
        <ecNumber evidence="7">3.4.16.-</ecNumber>
    </recommendedName>
</protein>
<dbReference type="GeneID" id="94292570"/>
<reference evidence="8 9" key="1">
    <citation type="submission" date="2021-02" db="EMBL/GenBank/DDBJ databases">
        <title>Porcisia hertigi Genome sequencing and assembly.</title>
        <authorList>
            <person name="Almutairi H."/>
            <person name="Gatherer D."/>
        </authorList>
    </citation>
    <scope>NUCLEOTIDE SEQUENCE [LARGE SCALE GENOMIC DNA]</scope>
    <source>
        <strain evidence="8 9">C119</strain>
    </source>
</reference>
<dbReference type="PRINTS" id="PR00724">
    <property type="entry name" value="CRBOXYPTASEC"/>
</dbReference>
<evidence type="ECO:0000256" key="7">
    <source>
        <dbReference type="RuleBase" id="RU361156"/>
    </source>
</evidence>
<comment type="caution">
    <text evidence="8">The sequence shown here is derived from an EMBL/GenBank/DDBJ whole genome shotgun (WGS) entry which is preliminary data.</text>
</comment>
<evidence type="ECO:0000256" key="2">
    <source>
        <dbReference type="ARBA" id="ARBA00022645"/>
    </source>
</evidence>
<keyword evidence="4 7" id="KW-0732">Signal</keyword>
<evidence type="ECO:0000256" key="4">
    <source>
        <dbReference type="ARBA" id="ARBA00022729"/>
    </source>
</evidence>
<feature type="signal peptide" evidence="7">
    <location>
        <begin position="1"/>
        <end position="29"/>
    </location>
</feature>
<organism evidence="8 9">
    <name type="scientific">Porcisia hertigi</name>
    <dbReference type="NCBI Taxonomy" id="2761500"/>
    <lineage>
        <taxon>Eukaryota</taxon>
        <taxon>Discoba</taxon>
        <taxon>Euglenozoa</taxon>
        <taxon>Kinetoplastea</taxon>
        <taxon>Metakinetoplastina</taxon>
        <taxon>Trypanosomatida</taxon>
        <taxon>Trypanosomatidae</taxon>
        <taxon>Leishmaniinae</taxon>
        <taxon>Porcisia</taxon>
    </lineage>
</organism>
<name>A0A836IXK8_9TRYP</name>
<dbReference type="Pfam" id="PF00450">
    <property type="entry name" value="Peptidase_S10"/>
    <property type="match status" value="1"/>
</dbReference>
<gene>
    <name evidence="8" type="ORF">JKF63_06544</name>
</gene>
<dbReference type="RefSeq" id="XP_067757910.1">
    <property type="nucleotide sequence ID" value="XM_067902493.1"/>
</dbReference>
<dbReference type="GO" id="GO:0004185">
    <property type="term" value="F:serine-type carboxypeptidase activity"/>
    <property type="evidence" value="ECO:0007669"/>
    <property type="project" value="UniProtKB-UniRule"/>
</dbReference>
<dbReference type="Proteomes" id="UP000674318">
    <property type="component" value="Unassembled WGS sequence"/>
</dbReference>
<dbReference type="SUPFAM" id="SSF53474">
    <property type="entry name" value="alpha/beta-Hydrolases"/>
    <property type="match status" value="1"/>
</dbReference>
<keyword evidence="3 7" id="KW-0645">Protease</keyword>
<dbReference type="InterPro" id="IPR001563">
    <property type="entry name" value="Peptidase_S10"/>
</dbReference>
<dbReference type="PROSITE" id="PS00131">
    <property type="entry name" value="CARBOXYPEPT_SER_SER"/>
    <property type="match status" value="1"/>
</dbReference>
<keyword evidence="9" id="KW-1185">Reference proteome</keyword>
<sequence length="463" mass="51573">MTSTRSITAPLTALLLVMAAFAPLHTAYASAPHNGFEGCDPAVAQSSGYIDIPGIGNTQKHYFYWLFAPRRLPVDGSQPPVILWMTGGPGCSSSMALLMEVGPCKMNETSGELYYNEYGWNDEAYLLFVDQPAGVGYSYSDKINWAHNESEVAEDMYNFLQGFARRETSPSITGANDFYIIGESYGGHYVPAVGYRVLVGNQRGDGPRINLKGIAVGNGLTDPYTQAPSCAETAYNWCKEKLGVPCVTEEVYREMLSQLPVCLEKTRECNASPDDTHISCSEAYTACIAYESYYTNSDRNIYDIRKPCIGDMCYPMDNMTAFMRRPDVMVSLGAKADIVWEACNGEVWDLFTSDFQRNFNYTLPPMLEAGIRVMIYAGDMDYLCNWIGNEAWVRALRWPGTPSFNAAPNVEFAVGGRWAGMERKYGNLSFVRVYDAGHMMPMDQPEVALYMVHRFLRGQGLTS</sequence>
<dbReference type="EC" id="3.4.16.-" evidence="7"/>
<dbReference type="PANTHER" id="PTHR11802">
    <property type="entry name" value="SERINE PROTEASE FAMILY S10 SERINE CARBOXYPEPTIDASE"/>
    <property type="match status" value="1"/>
</dbReference>
<accession>A0A836IXK8</accession>